<sequence length="240" mass="27215">SVPIVGNMAKQVAARWATAQGHSIIDQLRHGVRYLDLRITVGSLASPPIRPSTPLHDLYMVHGLLSVKFVDVVADLQRFLAESAHEVVVVDIQHEIDIDSQRRSALYDHLQETFPSQMALRSNISSKRVNLDEMWRMGYRLIVLSGSDSDIAMRPWIWSRHRTLQSPWANVPNADRLRPLLDRFVAHRDPDRLFVLQGVCTADMAMIYNGVLSDGRGPQTLHQLASNISQSLIEWVNDWP</sequence>
<dbReference type="GO" id="GO:0006629">
    <property type="term" value="P:lipid metabolic process"/>
    <property type="evidence" value="ECO:0007669"/>
    <property type="project" value="InterPro"/>
</dbReference>
<dbReference type="Pfam" id="PF00388">
    <property type="entry name" value="PI-PLC-X"/>
    <property type="match status" value="1"/>
</dbReference>
<dbReference type="InterPro" id="IPR000909">
    <property type="entry name" value="PLipase_C_PInositol-sp_X_dom"/>
</dbReference>
<proteinExistence type="predicted"/>
<name>A0A0H5QGU3_9EUKA</name>
<dbReference type="PANTHER" id="PTHR13593:SF113">
    <property type="entry name" value="SI:DKEY-266F7.9"/>
    <property type="match status" value="1"/>
</dbReference>
<protein>
    <recommendedName>
        <fullName evidence="1">Phosphatidylinositol-specific phospholipase C X domain-containing protein</fullName>
    </recommendedName>
</protein>
<dbReference type="GO" id="GO:0008081">
    <property type="term" value="F:phosphoric diester hydrolase activity"/>
    <property type="evidence" value="ECO:0007669"/>
    <property type="project" value="InterPro"/>
</dbReference>
<dbReference type="EMBL" id="HACM01000099">
    <property type="protein sequence ID" value="CRZ00541.1"/>
    <property type="molecule type" value="Transcribed_RNA"/>
</dbReference>
<dbReference type="Gene3D" id="3.20.20.190">
    <property type="entry name" value="Phosphatidylinositol (PI) phosphodiesterase"/>
    <property type="match status" value="1"/>
</dbReference>
<evidence type="ECO:0000313" key="2">
    <source>
        <dbReference type="EMBL" id="CRZ00541.1"/>
    </source>
</evidence>
<feature type="domain" description="Phosphatidylinositol-specific phospholipase C X" evidence="1">
    <location>
        <begin position="16"/>
        <end position="124"/>
    </location>
</feature>
<evidence type="ECO:0000259" key="1">
    <source>
        <dbReference type="Pfam" id="PF00388"/>
    </source>
</evidence>
<dbReference type="InterPro" id="IPR051057">
    <property type="entry name" value="PI-PLC_domain"/>
</dbReference>
<dbReference type="PROSITE" id="PS50007">
    <property type="entry name" value="PIPLC_X_DOMAIN"/>
    <property type="match status" value="1"/>
</dbReference>
<feature type="non-terminal residue" evidence="2">
    <location>
        <position position="240"/>
    </location>
</feature>
<dbReference type="SUPFAM" id="SSF51695">
    <property type="entry name" value="PLC-like phosphodiesterases"/>
    <property type="match status" value="1"/>
</dbReference>
<reference evidence="2" key="1">
    <citation type="submission" date="2015-04" db="EMBL/GenBank/DDBJ databases">
        <title>The genome sequence of the plant pathogenic Rhizarian Plasmodiophora brassicae reveals insights in its biotrophic life cycle and the origin of chitin synthesis.</title>
        <authorList>
            <person name="Schwelm A."/>
            <person name="Fogelqvist J."/>
            <person name="Knaust A."/>
            <person name="Julke S."/>
            <person name="Lilja T."/>
            <person name="Dhandapani V."/>
            <person name="Bonilla-Rosso G."/>
            <person name="Karlsson M."/>
            <person name="Shevchenko A."/>
            <person name="Choi S.R."/>
            <person name="Kim H.G."/>
            <person name="Park J.Y."/>
            <person name="Lim Y.P."/>
            <person name="Ludwig-Muller J."/>
            <person name="Dixelius C."/>
        </authorList>
    </citation>
    <scope>NUCLEOTIDE SEQUENCE</scope>
    <source>
        <tissue evidence="2">Potato root galls</tissue>
    </source>
</reference>
<feature type="non-terminal residue" evidence="2">
    <location>
        <position position="1"/>
    </location>
</feature>
<dbReference type="PANTHER" id="PTHR13593">
    <property type="match status" value="1"/>
</dbReference>
<accession>A0A0H5QGU3</accession>
<organism evidence="2">
    <name type="scientific">Spongospora subterranea</name>
    <dbReference type="NCBI Taxonomy" id="70186"/>
    <lineage>
        <taxon>Eukaryota</taxon>
        <taxon>Sar</taxon>
        <taxon>Rhizaria</taxon>
        <taxon>Endomyxa</taxon>
        <taxon>Phytomyxea</taxon>
        <taxon>Plasmodiophorida</taxon>
        <taxon>Plasmodiophoridae</taxon>
        <taxon>Spongospora</taxon>
    </lineage>
</organism>
<dbReference type="InterPro" id="IPR017946">
    <property type="entry name" value="PLC-like_Pdiesterase_TIM-brl"/>
</dbReference>
<dbReference type="AlphaFoldDB" id="A0A0H5QGU3"/>